<feature type="chain" id="PRO_5029886777" evidence="8">
    <location>
        <begin position="27"/>
        <end position="952"/>
    </location>
</feature>
<comment type="caution">
    <text evidence="10">The sequence shown here is derived from an EMBL/GenBank/DDBJ whole genome shotgun (WGS) entry which is preliminary data.</text>
</comment>
<dbReference type="Pfam" id="PF14905">
    <property type="entry name" value="OMP_b-brl_3"/>
    <property type="match status" value="1"/>
</dbReference>
<keyword evidence="11" id="KW-1185">Reference proteome</keyword>
<sequence length="952" mass="104890">MKQLYFRILRLLPVLFLGLAGNHAFGQRVNGTITGRIIDGKTKEPVEYGVASLLSAIDSTVVDNAMTGKTGDFKFYGVKAGSYTLKISYLGYRTMRKIINITALSSKVELGLLEIEAAPLGLKEVAVVGEKPPVVVKPDTIEFNAGSFKTRENAMTEDLLKKLPGVTVDKDGNITAYGESIKKVYVDGREFFGNDPKIATRNLPANIIDKVQVIDKKSDQAEFTKIDDGQREKVLNLTIKEDKKIGLFGNASLGGGGQDLAMSGDDRFDGSLSINRFNKQQQISLITNGNNTNKSNFSMQDLGDLTGNNMLGAMGGGGGGVVVRSVSVNGASAASGPDNFAPAQGGITTAGSGGINYRDTWGKKFDVNGSYFYNYSEAENELSNNRTNLLANGNSYASSNTSMNNQRRNQRLNMTVDYKIDSLNSIRVTPSLSYNKNQQNQSTGFSAMNDALAPINSGSRTNQTGFSVPAFNNNLLYRHSFMKRGRSFSLNVASTINGSATDAYNNSSTQYYTAGNPKEVISQYIDQQSRVSNHTIRAAYIEPVSRNRFLELNYQLTDNYSHADRSTYNFSPVTNDYTVIDPALSNIYNNTFLANQYGFNLRTVLKKMNYTLGLSLQQTNLKGEATNLPSAIDHDYTSILPNANFNYQFTQNKRFSANYRASVRQPTIAQLQPVPDNSNPLNIRNGNPGLKPEYNNMLNMSFSNFSVASKKSFFASAIVQQTDNRIATKVDLDPNTGKRVSTPVNVDGNLLASANISIGVPLKRLKTSVNVNTTVNTRRDVNFSNNDKNITNAYAVSEGISWSYSSKDTYDFYVSVNATYNRTDYSLRSLDDLNYYDYSASTDFNYNFPGGFKAGFDIEFIASTGRGEGYNRNLALVGSNVQKDILNKKATIKLSVNDLFNKNVNVNRNVTENAIDDTRSNVLRRYFMLSFTYRFNKFSGSAPTVANQVIVR</sequence>
<dbReference type="Gene3D" id="2.60.40.1120">
    <property type="entry name" value="Carboxypeptidase-like, regulatory domain"/>
    <property type="match status" value="1"/>
</dbReference>
<dbReference type="PANTHER" id="PTHR30069:SF29">
    <property type="entry name" value="HEMOGLOBIN AND HEMOGLOBIN-HAPTOGLOBIN-BINDING PROTEIN 1-RELATED"/>
    <property type="match status" value="1"/>
</dbReference>
<evidence type="ECO:0000256" key="2">
    <source>
        <dbReference type="ARBA" id="ARBA00022448"/>
    </source>
</evidence>
<evidence type="ECO:0000256" key="8">
    <source>
        <dbReference type="SAM" id="SignalP"/>
    </source>
</evidence>
<dbReference type="Gene3D" id="2.40.170.20">
    <property type="entry name" value="TonB-dependent receptor, beta-barrel domain"/>
    <property type="match status" value="1"/>
</dbReference>
<keyword evidence="3" id="KW-1134">Transmembrane beta strand</keyword>
<dbReference type="InterPro" id="IPR036942">
    <property type="entry name" value="Beta-barrel_TonB_sf"/>
</dbReference>
<dbReference type="GO" id="GO:0009279">
    <property type="term" value="C:cell outer membrane"/>
    <property type="evidence" value="ECO:0007669"/>
    <property type="project" value="UniProtKB-SubCell"/>
</dbReference>
<evidence type="ECO:0000256" key="6">
    <source>
        <dbReference type="ARBA" id="ARBA00023136"/>
    </source>
</evidence>
<gene>
    <name evidence="10" type="ORF">GS398_16780</name>
</gene>
<accession>A0A7K1Y1J9</accession>
<evidence type="ECO:0000256" key="4">
    <source>
        <dbReference type="ARBA" id="ARBA00022692"/>
    </source>
</evidence>
<evidence type="ECO:0000259" key="9">
    <source>
        <dbReference type="Pfam" id="PF14905"/>
    </source>
</evidence>
<keyword evidence="2" id="KW-0813">Transport</keyword>
<dbReference type="SUPFAM" id="SSF49464">
    <property type="entry name" value="Carboxypeptidase regulatory domain-like"/>
    <property type="match status" value="1"/>
</dbReference>
<keyword evidence="7" id="KW-0998">Cell outer membrane</keyword>
<dbReference type="PANTHER" id="PTHR30069">
    <property type="entry name" value="TONB-DEPENDENT OUTER MEMBRANE RECEPTOR"/>
    <property type="match status" value="1"/>
</dbReference>
<evidence type="ECO:0000256" key="3">
    <source>
        <dbReference type="ARBA" id="ARBA00022452"/>
    </source>
</evidence>
<organism evidence="10 11">
    <name type="scientific">Hufsiella ginkgonis</name>
    <dbReference type="NCBI Taxonomy" id="2695274"/>
    <lineage>
        <taxon>Bacteria</taxon>
        <taxon>Pseudomonadati</taxon>
        <taxon>Bacteroidota</taxon>
        <taxon>Sphingobacteriia</taxon>
        <taxon>Sphingobacteriales</taxon>
        <taxon>Sphingobacteriaceae</taxon>
        <taxon>Hufsiella</taxon>
    </lineage>
</organism>
<dbReference type="GO" id="GO:0015344">
    <property type="term" value="F:siderophore uptake transmembrane transporter activity"/>
    <property type="evidence" value="ECO:0007669"/>
    <property type="project" value="TreeGrafter"/>
</dbReference>
<dbReference type="EMBL" id="WVHS01000004">
    <property type="protein sequence ID" value="MXV16958.1"/>
    <property type="molecule type" value="Genomic_DNA"/>
</dbReference>
<reference evidence="10 11" key="1">
    <citation type="submission" date="2019-11" db="EMBL/GenBank/DDBJ databases">
        <title>Pedobacter sp. HMF7056 Genome sequencing and assembly.</title>
        <authorList>
            <person name="Kang H."/>
            <person name="Kim H."/>
            <person name="Joh K."/>
        </authorList>
    </citation>
    <scope>NUCLEOTIDE SEQUENCE [LARGE SCALE GENOMIC DNA]</scope>
    <source>
        <strain evidence="10 11">HMF7056</strain>
    </source>
</reference>
<evidence type="ECO:0000313" key="10">
    <source>
        <dbReference type="EMBL" id="MXV16958.1"/>
    </source>
</evidence>
<dbReference type="AlphaFoldDB" id="A0A7K1Y1J9"/>
<feature type="signal peptide" evidence="8">
    <location>
        <begin position="1"/>
        <end position="26"/>
    </location>
</feature>
<evidence type="ECO:0000256" key="1">
    <source>
        <dbReference type="ARBA" id="ARBA00004571"/>
    </source>
</evidence>
<keyword evidence="10" id="KW-0675">Receptor</keyword>
<keyword evidence="5 8" id="KW-0732">Signal</keyword>
<feature type="domain" description="Outer membrane protein beta-barrel" evidence="9">
    <location>
        <begin position="479"/>
        <end position="792"/>
    </location>
</feature>
<name>A0A7K1Y1J9_9SPHI</name>
<dbReference type="SUPFAM" id="SSF56935">
    <property type="entry name" value="Porins"/>
    <property type="match status" value="1"/>
</dbReference>
<evidence type="ECO:0000256" key="7">
    <source>
        <dbReference type="ARBA" id="ARBA00023237"/>
    </source>
</evidence>
<dbReference type="Pfam" id="PF13620">
    <property type="entry name" value="CarboxypepD_reg"/>
    <property type="match status" value="1"/>
</dbReference>
<comment type="subcellular location">
    <subcellularLocation>
        <location evidence="1">Cell outer membrane</location>
        <topology evidence="1">Multi-pass membrane protein</topology>
    </subcellularLocation>
</comment>
<protein>
    <submittedName>
        <fullName evidence="10">TonB-dependent receptor</fullName>
    </submittedName>
</protein>
<evidence type="ECO:0000313" key="11">
    <source>
        <dbReference type="Proteomes" id="UP000451233"/>
    </source>
</evidence>
<keyword evidence="6" id="KW-0472">Membrane</keyword>
<keyword evidence="4" id="KW-0812">Transmembrane</keyword>
<proteinExistence type="predicted"/>
<dbReference type="InterPro" id="IPR039426">
    <property type="entry name" value="TonB-dep_rcpt-like"/>
</dbReference>
<dbReference type="RefSeq" id="WP_160907971.1">
    <property type="nucleotide sequence ID" value="NZ_WVHS01000004.1"/>
</dbReference>
<evidence type="ECO:0000256" key="5">
    <source>
        <dbReference type="ARBA" id="ARBA00022729"/>
    </source>
</evidence>
<dbReference type="InterPro" id="IPR041700">
    <property type="entry name" value="OMP_b-brl_3"/>
</dbReference>
<dbReference type="GO" id="GO:0044718">
    <property type="term" value="P:siderophore transmembrane transport"/>
    <property type="evidence" value="ECO:0007669"/>
    <property type="project" value="TreeGrafter"/>
</dbReference>
<dbReference type="InterPro" id="IPR008969">
    <property type="entry name" value="CarboxyPept-like_regulatory"/>
</dbReference>
<dbReference type="Proteomes" id="UP000451233">
    <property type="component" value="Unassembled WGS sequence"/>
</dbReference>